<evidence type="ECO:0000256" key="8">
    <source>
        <dbReference type="ARBA" id="ARBA00041325"/>
    </source>
</evidence>
<dbReference type="GO" id="GO:0005637">
    <property type="term" value="C:nuclear inner membrane"/>
    <property type="evidence" value="ECO:0007669"/>
    <property type="project" value="TreeGrafter"/>
</dbReference>
<dbReference type="Pfam" id="PF00287">
    <property type="entry name" value="Na_K-ATPase"/>
    <property type="match status" value="1"/>
</dbReference>
<keyword evidence="3" id="KW-0812">Transmembrane</keyword>
<dbReference type="GO" id="GO:0006814">
    <property type="term" value="P:sodium ion transport"/>
    <property type="evidence" value="ECO:0007669"/>
    <property type="project" value="InterPro"/>
</dbReference>
<evidence type="ECO:0000313" key="10">
    <source>
        <dbReference type="Ensembl" id="ENSSRHP00000068523.1"/>
    </source>
</evidence>
<keyword evidence="5" id="KW-1133">Transmembrane helix</keyword>
<dbReference type="Proteomes" id="UP000472270">
    <property type="component" value="Unassembled WGS sequence"/>
</dbReference>
<organism evidence="10 11">
    <name type="scientific">Sinocyclocheilus rhinocerous</name>
    <dbReference type="NCBI Taxonomy" id="307959"/>
    <lineage>
        <taxon>Eukaryota</taxon>
        <taxon>Metazoa</taxon>
        <taxon>Chordata</taxon>
        <taxon>Craniata</taxon>
        <taxon>Vertebrata</taxon>
        <taxon>Euteleostomi</taxon>
        <taxon>Actinopterygii</taxon>
        <taxon>Neopterygii</taxon>
        <taxon>Teleostei</taxon>
        <taxon>Ostariophysi</taxon>
        <taxon>Cypriniformes</taxon>
        <taxon>Cyprinidae</taxon>
        <taxon>Cyprininae</taxon>
        <taxon>Sinocyclocheilus</taxon>
    </lineage>
</organism>
<dbReference type="GO" id="GO:0006813">
    <property type="term" value="P:potassium ion transport"/>
    <property type="evidence" value="ECO:0007669"/>
    <property type="project" value="InterPro"/>
</dbReference>
<dbReference type="GO" id="GO:0005890">
    <property type="term" value="C:sodium:potassium-exchanging ATPase complex"/>
    <property type="evidence" value="ECO:0007669"/>
    <property type="project" value="InterPro"/>
</dbReference>
<evidence type="ECO:0000256" key="1">
    <source>
        <dbReference type="ARBA" id="ARBA00004606"/>
    </source>
</evidence>
<reference evidence="10" key="1">
    <citation type="submission" date="2025-08" db="UniProtKB">
        <authorList>
            <consortium name="Ensembl"/>
        </authorList>
    </citation>
    <scope>IDENTIFICATION</scope>
</reference>
<accession>A0A673KZA6</accession>
<protein>
    <recommendedName>
        <fullName evidence="7">Protein ATP1B4</fullName>
    </recommendedName>
    <alternativeName>
        <fullName evidence="9">X,K-ATPase subunit beta-m</fullName>
    </alternativeName>
    <alternativeName>
        <fullName evidence="8">X/potassium-transporting ATPase subunit beta-m</fullName>
    </alternativeName>
</protein>
<keyword evidence="11" id="KW-1185">Reference proteome</keyword>
<evidence type="ECO:0000256" key="2">
    <source>
        <dbReference type="ARBA" id="ARBA00005876"/>
    </source>
</evidence>
<proteinExistence type="inferred from homology"/>
<evidence type="ECO:0000256" key="5">
    <source>
        <dbReference type="ARBA" id="ARBA00022989"/>
    </source>
</evidence>
<evidence type="ECO:0000256" key="3">
    <source>
        <dbReference type="ARBA" id="ARBA00022692"/>
    </source>
</evidence>
<dbReference type="InterPro" id="IPR000402">
    <property type="entry name" value="Na/K_ATPase_sub_beta"/>
</dbReference>
<dbReference type="AlphaFoldDB" id="A0A673KZA6"/>
<keyword evidence="4" id="KW-0735">Signal-anchor</keyword>
<evidence type="ECO:0000256" key="6">
    <source>
        <dbReference type="ARBA" id="ARBA00023136"/>
    </source>
</evidence>
<evidence type="ECO:0000256" key="7">
    <source>
        <dbReference type="ARBA" id="ARBA00039968"/>
    </source>
</evidence>
<dbReference type="InterPro" id="IPR038702">
    <property type="entry name" value="Na/K_ATPase_sub_beta_sf"/>
</dbReference>
<dbReference type="PANTHER" id="PTHR11523">
    <property type="entry name" value="SODIUM/POTASSIUM-DEPENDENT ATPASE BETA SUBUNIT"/>
    <property type="match status" value="1"/>
</dbReference>
<dbReference type="PANTHER" id="PTHR11523:SF12">
    <property type="entry name" value="PROTEIN ATP1B4"/>
    <property type="match status" value="1"/>
</dbReference>
<evidence type="ECO:0000313" key="11">
    <source>
        <dbReference type="Proteomes" id="UP000472270"/>
    </source>
</evidence>
<name>A0A673KZA6_9TELE</name>
<keyword evidence="6" id="KW-0472">Membrane</keyword>
<dbReference type="Ensembl" id="ENSSRHT00000070391.1">
    <property type="protein sequence ID" value="ENSSRHP00000068523.1"/>
    <property type="gene ID" value="ENSSRHG00000034069.1"/>
</dbReference>
<sequence>MLFQKGSTEGLGEVHFFPENIFNLRYYPYYGKLRHVNYSSPLVAVRFPSVQYDTQLHVQCKLNGKGIINDSPTDRFLGSVSFTLVVGA</sequence>
<reference evidence="10" key="2">
    <citation type="submission" date="2025-09" db="UniProtKB">
        <authorList>
            <consortium name="Ensembl"/>
        </authorList>
    </citation>
    <scope>IDENTIFICATION</scope>
</reference>
<comment type="subcellular location">
    <subcellularLocation>
        <location evidence="1">Membrane</location>
        <topology evidence="1">Single-pass type II membrane protein</topology>
    </subcellularLocation>
</comment>
<dbReference type="Gene3D" id="2.60.40.1660">
    <property type="entry name" value="Na, k-atpase alpha subunit"/>
    <property type="match status" value="1"/>
</dbReference>
<evidence type="ECO:0000256" key="9">
    <source>
        <dbReference type="ARBA" id="ARBA00042956"/>
    </source>
</evidence>
<comment type="similarity">
    <text evidence="2">Belongs to the X(+)/potassium ATPases subunit beta family.</text>
</comment>
<evidence type="ECO:0000256" key="4">
    <source>
        <dbReference type="ARBA" id="ARBA00022968"/>
    </source>
</evidence>
<dbReference type="GO" id="GO:0006355">
    <property type="term" value="P:regulation of DNA-templated transcription"/>
    <property type="evidence" value="ECO:0007669"/>
    <property type="project" value="TreeGrafter"/>
</dbReference>